<gene>
    <name evidence="3" type="ORF">L4923_12645</name>
</gene>
<evidence type="ECO:0000313" key="4">
    <source>
        <dbReference type="Proteomes" id="UP001201701"/>
    </source>
</evidence>
<dbReference type="InterPro" id="IPR050272">
    <property type="entry name" value="Isochorismatase-like_hydrls"/>
</dbReference>
<dbReference type="InterPro" id="IPR000868">
    <property type="entry name" value="Isochorismatase-like_dom"/>
</dbReference>
<name>A0ABS9QEL9_9HYPH</name>
<reference evidence="3 4" key="1">
    <citation type="submission" date="2022-02" db="EMBL/GenBank/DDBJ databases">
        <title>Draft genome sequence of Mezorhizobium retamae strain IRAMC:0171 isolated from Retama raetam nodules.</title>
        <authorList>
            <person name="Bengaied R."/>
            <person name="Sbissi I."/>
            <person name="Huber K."/>
            <person name="Ghodbane F."/>
            <person name="Nouioui I."/>
            <person name="Tarhouni M."/>
            <person name="Gtari M."/>
        </authorList>
    </citation>
    <scope>NUCLEOTIDE SEQUENCE [LARGE SCALE GENOMIC DNA]</scope>
    <source>
        <strain evidence="3 4">IRAMC:0171</strain>
    </source>
</reference>
<proteinExistence type="predicted"/>
<evidence type="ECO:0000313" key="3">
    <source>
        <dbReference type="EMBL" id="MCG7505863.1"/>
    </source>
</evidence>
<dbReference type="Proteomes" id="UP001201701">
    <property type="component" value="Unassembled WGS sequence"/>
</dbReference>
<dbReference type="InterPro" id="IPR036380">
    <property type="entry name" value="Isochorismatase-like_sf"/>
</dbReference>
<dbReference type="Gene3D" id="3.40.50.850">
    <property type="entry name" value="Isochorismatase-like"/>
    <property type="match status" value="1"/>
</dbReference>
<dbReference type="Pfam" id="PF00857">
    <property type="entry name" value="Isochorismatase"/>
    <property type="match status" value="1"/>
</dbReference>
<keyword evidence="4" id="KW-1185">Reference proteome</keyword>
<evidence type="ECO:0000259" key="2">
    <source>
        <dbReference type="Pfam" id="PF00857"/>
    </source>
</evidence>
<keyword evidence="1 3" id="KW-0378">Hydrolase</keyword>
<dbReference type="PANTHER" id="PTHR43540">
    <property type="entry name" value="PEROXYUREIDOACRYLATE/UREIDOACRYLATE AMIDOHYDROLASE-RELATED"/>
    <property type="match status" value="1"/>
</dbReference>
<dbReference type="EMBL" id="JAKREW010000010">
    <property type="protein sequence ID" value="MCG7505863.1"/>
    <property type="molecule type" value="Genomic_DNA"/>
</dbReference>
<evidence type="ECO:0000256" key="1">
    <source>
        <dbReference type="ARBA" id="ARBA00022801"/>
    </source>
</evidence>
<feature type="domain" description="Isochorismatase-like" evidence="2">
    <location>
        <begin position="23"/>
        <end position="195"/>
    </location>
</feature>
<dbReference type="SUPFAM" id="SSF52499">
    <property type="entry name" value="Isochorismatase-like hydrolases"/>
    <property type="match status" value="1"/>
</dbReference>
<comment type="caution">
    <text evidence="3">The sequence shown here is derived from an EMBL/GenBank/DDBJ whole genome shotgun (WGS) entry which is preliminary data.</text>
</comment>
<protein>
    <submittedName>
        <fullName evidence="3">Cysteine hydrolase</fullName>
    </submittedName>
</protein>
<dbReference type="CDD" id="cd00431">
    <property type="entry name" value="cysteine_hydrolases"/>
    <property type="match status" value="1"/>
</dbReference>
<dbReference type="PANTHER" id="PTHR43540:SF6">
    <property type="entry name" value="ISOCHORISMATASE-LIKE DOMAIN-CONTAINING PROTEIN"/>
    <property type="match status" value="1"/>
</dbReference>
<organism evidence="3 4">
    <name type="scientific">Mesorhizobium retamae</name>
    <dbReference type="NCBI Taxonomy" id="2912854"/>
    <lineage>
        <taxon>Bacteria</taxon>
        <taxon>Pseudomonadati</taxon>
        <taxon>Pseudomonadota</taxon>
        <taxon>Alphaproteobacteria</taxon>
        <taxon>Hyphomicrobiales</taxon>
        <taxon>Phyllobacteriaceae</taxon>
        <taxon>Mesorhizobium</taxon>
    </lineage>
</organism>
<dbReference type="GO" id="GO:0016787">
    <property type="term" value="F:hydrolase activity"/>
    <property type="evidence" value="ECO:0007669"/>
    <property type="project" value="UniProtKB-KW"/>
</dbReference>
<sequence length="214" mass="23668">MALDSFSSHRQEGGMTLDPSRAAVIVVDMVNDFCKEGGAMVLPGCETLIPPQLRLIETARKIGAPVIWVHDAHRHGLRRDREFLKRSPHCIEGTWGVEIIDELGALPDEIHLIKRRFSAFFQTDLDLTLKDMMVDQLIIFGVVTNICVRSTVHDAFFNGYQVVVPADCCAATGPREQESTLYDISTHFGIVSDSNMVVRALTEGAFVENANIAA</sequence>
<accession>A0ABS9QEL9</accession>